<dbReference type="GO" id="GO:0015031">
    <property type="term" value="P:protein transport"/>
    <property type="evidence" value="ECO:0007669"/>
    <property type="project" value="UniProtKB-KW"/>
</dbReference>
<evidence type="ECO:0000256" key="6">
    <source>
        <dbReference type="ARBA" id="ARBA00022989"/>
    </source>
</evidence>
<evidence type="ECO:0000256" key="5">
    <source>
        <dbReference type="ARBA" id="ARBA00022927"/>
    </source>
</evidence>
<comment type="caution">
    <text evidence="9">The sequence shown here is derived from an EMBL/GenBank/DDBJ whole genome shotgun (WGS) entry which is preliminary data.</text>
</comment>
<evidence type="ECO:0000256" key="3">
    <source>
        <dbReference type="ARBA" id="ARBA00022448"/>
    </source>
</evidence>
<keyword evidence="10" id="KW-1185">Reference proteome</keyword>
<gene>
    <name evidence="9" type="ORF">OPV22_032448</name>
</gene>
<reference evidence="9 10" key="1">
    <citation type="submission" date="2022-12" db="EMBL/GenBank/DDBJ databases">
        <title>Chromosome-scale assembly of the Ensete ventricosum genome.</title>
        <authorList>
            <person name="Dussert Y."/>
            <person name="Stocks J."/>
            <person name="Wendawek A."/>
            <person name="Woldeyes F."/>
            <person name="Nichols R.A."/>
            <person name="Borrell J.S."/>
        </authorList>
    </citation>
    <scope>NUCLEOTIDE SEQUENCE [LARGE SCALE GENOMIC DNA]</scope>
    <source>
        <strain evidence="10">cv. Maze</strain>
        <tissue evidence="9">Seeds</tissue>
    </source>
</reference>
<dbReference type="AlphaFoldDB" id="A0AAV8PWM2"/>
<dbReference type="Proteomes" id="UP001222027">
    <property type="component" value="Unassembled WGS sequence"/>
</dbReference>
<dbReference type="GO" id="GO:0005801">
    <property type="term" value="C:cis-Golgi network"/>
    <property type="evidence" value="ECO:0007669"/>
    <property type="project" value="InterPro"/>
</dbReference>
<evidence type="ECO:0000313" key="9">
    <source>
        <dbReference type="EMBL" id="KAJ8459522.1"/>
    </source>
</evidence>
<accession>A0AAV8PWM2</accession>
<dbReference type="GO" id="GO:0005484">
    <property type="term" value="F:SNAP receptor activity"/>
    <property type="evidence" value="ECO:0007669"/>
    <property type="project" value="TreeGrafter"/>
</dbReference>
<comment type="similarity">
    <text evidence="2">Belongs to the GOSR1 family.</text>
</comment>
<evidence type="ECO:0000256" key="7">
    <source>
        <dbReference type="ARBA" id="ARBA00023034"/>
    </source>
</evidence>
<evidence type="ECO:0000256" key="4">
    <source>
        <dbReference type="ARBA" id="ARBA00022692"/>
    </source>
</evidence>
<dbReference type="GO" id="GO:0005797">
    <property type="term" value="C:Golgi medial cisterna"/>
    <property type="evidence" value="ECO:0007669"/>
    <property type="project" value="TreeGrafter"/>
</dbReference>
<dbReference type="GO" id="GO:0000139">
    <property type="term" value="C:Golgi membrane"/>
    <property type="evidence" value="ECO:0007669"/>
    <property type="project" value="UniProtKB-SubCell"/>
</dbReference>
<comment type="subcellular location">
    <subcellularLocation>
        <location evidence="1">Golgi apparatus membrane</location>
        <topology evidence="1">Single-pass type IV membrane protein</topology>
    </subcellularLocation>
</comment>
<evidence type="ECO:0000256" key="2">
    <source>
        <dbReference type="ARBA" id="ARBA00008473"/>
    </source>
</evidence>
<keyword evidence="4" id="KW-0812">Transmembrane</keyword>
<evidence type="ECO:0000256" key="1">
    <source>
        <dbReference type="ARBA" id="ARBA00004409"/>
    </source>
</evidence>
<dbReference type="PANTHER" id="PTHR21094:SF3">
    <property type="entry name" value="GOLGI SNAP RECEPTOR COMPLEX MEMBER 1"/>
    <property type="match status" value="1"/>
</dbReference>
<sequence length="379" mass="42165">MQLEAASSPPGVRADWDELRREARRIEGDLDVRLSSYAKLGVGYSDPKSPASDSHWKSMEMEIEMLLARLTDVNEAMSRCAAAAMPTTSVAQKLTRHRDILHEFAQEFKRTRGNIMSMREHAELLTSVRNDINEYKTSSSSQAVPNLLRERAAIHGSITQIDEVTSQAEAIKGVLSVQRSTFGEIQGKVKQLSDRFPVIRNLLGMIKRKKSKDTIILSAVIAGFLSRFRGPIHEEKALAGSQNKLLSTNKSRGQPEAVIVLVVYGSYKSISVQVYIDKKRMLDKIKDHKLNANTHFAVNGSAASTTIGSSSLSWRYRSETEDGELPAPIASPVFIVSEPKERIGLGRRESFSFGACLKGNRKREGKVLKQLQSKFEFGE</sequence>
<dbReference type="GO" id="GO:0006888">
    <property type="term" value="P:endoplasmic reticulum to Golgi vesicle-mediated transport"/>
    <property type="evidence" value="ECO:0007669"/>
    <property type="project" value="InterPro"/>
</dbReference>
<evidence type="ECO:0008006" key="11">
    <source>
        <dbReference type="Google" id="ProtNLM"/>
    </source>
</evidence>
<dbReference type="InterPro" id="IPR023601">
    <property type="entry name" value="Golgi_SNAP_su1"/>
</dbReference>
<dbReference type="GO" id="GO:0006906">
    <property type="term" value="P:vesicle fusion"/>
    <property type="evidence" value="ECO:0007669"/>
    <property type="project" value="TreeGrafter"/>
</dbReference>
<dbReference type="GO" id="GO:0048219">
    <property type="term" value="P:inter-Golgi cisterna vesicle-mediated transport"/>
    <property type="evidence" value="ECO:0007669"/>
    <property type="project" value="TreeGrafter"/>
</dbReference>
<dbReference type="Pfam" id="PF12352">
    <property type="entry name" value="V-SNARE_C"/>
    <property type="match status" value="1"/>
</dbReference>
<keyword evidence="5" id="KW-0653">Protein transport</keyword>
<name>A0AAV8PWM2_ENSVE</name>
<organism evidence="9 10">
    <name type="scientific">Ensete ventricosum</name>
    <name type="common">Abyssinian banana</name>
    <name type="synonym">Musa ensete</name>
    <dbReference type="NCBI Taxonomy" id="4639"/>
    <lineage>
        <taxon>Eukaryota</taxon>
        <taxon>Viridiplantae</taxon>
        <taxon>Streptophyta</taxon>
        <taxon>Embryophyta</taxon>
        <taxon>Tracheophyta</taxon>
        <taxon>Spermatophyta</taxon>
        <taxon>Magnoliopsida</taxon>
        <taxon>Liliopsida</taxon>
        <taxon>Zingiberales</taxon>
        <taxon>Musaceae</taxon>
        <taxon>Ensete</taxon>
    </lineage>
</organism>
<evidence type="ECO:0000313" key="10">
    <source>
        <dbReference type="Proteomes" id="UP001222027"/>
    </source>
</evidence>
<dbReference type="EMBL" id="JAQQAF010000009">
    <property type="protein sequence ID" value="KAJ8459522.1"/>
    <property type="molecule type" value="Genomic_DNA"/>
</dbReference>
<dbReference type="PANTHER" id="PTHR21094">
    <property type="entry name" value="GOS-28 SNARE- RELATED"/>
    <property type="match status" value="1"/>
</dbReference>
<proteinExistence type="inferred from homology"/>
<dbReference type="GO" id="GO:0031201">
    <property type="term" value="C:SNARE complex"/>
    <property type="evidence" value="ECO:0007669"/>
    <property type="project" value="TreeGrafter"/>
</dbReference>
<keyword evidence="7" id="KW-0333">Golgi apparatus</keyword>
<keyword evidence="6" id="KW-1133">Transmembrane helix</keyword>
<keyword evidence="8" id="KW-0472">Membrane</keyword>
<evidence type="ECO:0000256" key="8">
    <source>
        <dbReference type="ARBA" id="ARBA00023136"/>
    </source>
</evidence>
<protein>
    <recommendedName>
        <fullName evidence="11">Golgi SNAP receptor complex member 1</fullName>
    </recommendedName>
</protein>
<keyword evidence="3" id="KW-0813">Transport</keyword>